<dbReference type="EMBL" id="MN079094">
    <property type="protein sequence ID" value="QEA05053.1"/>
    <property type="molecule type" value="Genomic_DNA"/>
</dbReference>
<keyword evidence="1" id="KW-0472">Membrane</keyword>
<keyword evidence="1" id="KW-1133">Transmembrane helix</keyword>
<feature type="transmembrane region" description="Helical" evidence="1">
    <location>
        <begin position="276"/>
        <end position="296"/>
    </location>
</feature>
<dbReference type="Pfam" id="PF20455">
    <property type="entry name" value="DUF6708"/>
    <property type="match status" value="1"/>
</dbReference>
<proteinExistence type="predicted"/>
<keyword evidence="1" id="KW-0812">Transmembrane</keyword>
<evidence type="ECO:0000313" key="3">
    <source>
        <dbReference type="EMBL" id="QEA05053.1"/>
    </source>
</evidence>
<dbReference type="AlphaFoldDB" id="A0A5B8RAH0"/>
<evidence type="ECO:0000259" key="2">
    <source>
        <dbReference type="Pfam" id="PF20455"/>
    </source>
</evidence>
<evidence type="ECO:0000256" key="1">
    <source>
        <dbReference type="SAM" id="Phobius"/>
    </source>
</evidence>
<name>A0A5B8RAH0_9ZZZZ</name>
<feature type="transmembrane region" description="Helical" evidence="1">
    <location>
        <begin position="71"/>
        <end position="94"/>
    </location>
</feature>
<dbReference type="InterPro" id="IPR046554">
    <property type="entry name" value="DUF6708"/>
</dbReference>
<reference evidence="3" key="1">
    <citation type="submission" date="2019-06" db="EMBL/GenBank/DDBJ databases">
        <authorList>
            <person name="Murdoch R.W."/>
            <person name="Fathepure B."/>
        </authorList>
    </citation>
    <scope>NUCLEOTIDE SEQUENCE</scope>
</reference>
<sequence length="317" mass="37115">MLNESGLYERDRDRGNDWFGHPLKLDRSLRRALPHGERTTERLYDAGAIYQKNDVFLETTHNKERCGRGMLTGGIALPLIGLNILMIYAFFLLISHLISDPQRLSLFFPLGVIVILGGGVDLFALYSPLMYDWFNYRHAPIRFNRRTRQVHVFYTPRFGGPRSYDWDEIAALIIEGRDKGRQGGRPDYHVLTLIAVTPDQKHYYDSVEIGDQIVLYEYCLAWWEYIRRFMEEGSESIPEPDWTLSERLSLRESFLRWFPLREMRRDHASGLNIRPAIVRMVLMSPFLTLFSIGHFISMLTSRHVRWPQEIRQACGEA</sequence>
<protein>
    <recommendedName>
        <fullName evidence="2">DUF6708 domain-containing protein</fullName>
    </recommendedName>
</protein>
<feature type="transmembrane region" description="Helical" evidence="1">
    <location>
        <begin position="106"/>
        <end position="127"/>
    </location>
</feature>
<feature type="domain" description="DUF6708" evidence="2">
    <location>
        <begin position="128"/>
        <end position="315"/>
    </location>
</feature>
<organism evidence="3">
    <name type="scientific">uncultured organism</name>
    <dbReference type="NCBI Taxonomy" id="155900"/>
    <lineage>
        <taxon>unclassified sequences</taxon>
        <taxon>environmental samples</taxon>
    </lineage>
</organism>
<gene>
    <name evidence="3" type="ORF">KBTEX_01372</name>
</gene>
<accession>A0A5B8RAH0</accession>